<accession>A0A631VBZ1</accession>
<name>A0A631VBZ1_SALDE</name>
<evidence type="ECO:0000313" key="1">
    <source>
        <dbReference type="EMBL" id="EDG7378974.1"/>
    </source>
</evidence>
<dbReference type="EMBL" id="AAMFEA010000044">
    <property type="protein sequence ID" value="EDG7378974.1"/>
    <property type="molecule type" value="Genomic_DNA"/>
</dbReference>
<protein>
    <submittedName>
        <fullName evidence="1">Phage tail protein</fullName>
    </submittedName>
</protein>
<proteinExistence type="predicted"/>
<gene>
    <name evidence="1" type="ORF">B9Q99_24175</name>
</gene>
<reference evidence="1" key="1">
    <citation type="submission" date="2018-07" db="EMBL/GenBank/DDBJ databases">
        <authorList>
            <consortium name="NARMS: The National Antimicrobial Resistance Monitoring System"/>
        </authorList>
    </citation>
    <scope>NUCLEOTIDE SEQUENCE</scope>
    <source>
        <strain evidence="1">FSIS1710875</strain>
    </source>
</reference>
<dbReference type="AlphaFoldDB" id="A0A631VBZ1"/>
<feature type="non-terminal residue" evidence="1">
    <location>
        <position position="155"/>
    </location>
</feature>
<comment type="caution">
    <text evidence="1">The sequence shown here is derived from an EMBL/GenBank/DDBJ whole genome shotgun (WGS) entry which is preliminary data.</text>
</comment>
<sequence>MTSFNTIPSNTLVPLFYAEMDNQAANTAQDSGASLLIGHANNGAEIVANSLVLMPSADYARQICGAGSQLARMVEAYRQTDPFGELYVIAVPESTGAAATVTLTVTGAATETGTVNVYVGRTRVQAPVTNGDNVATIASSIQDAINAVPTLPFTA</sequence>
<organism evidence="1">
    <name type="scientific">Salmonella derby</name>
    <dbReference type="NCBI Taxonomy" id="28144"/>
    <lineage>
        <taxon>Bacteria</taxon>
        <taxon>Pseudomonadati</taxon>
        <taxon>Pseudomonadota</taxon>
        <taxon>Gammaproteobacteria</taxon>
        <taxon>Enterobacterales</taxon>
        <taxon>Enterobacteriaceae</taxon>
        <taxon>Salmonella</taxon>
    </lineage>
</organism>